<dbReference type="AlphaFoldDB" id="A0A7R8XCK9"/>
<dbReference type="EMBL" id="CAJPEV010000690">
    <property type="protein sequence ID" value="CAG0887672.1"/>
    <property type="molecule type" value="Genomic_DNA"/>
</dbReference>
<evidence type="ECO:0000313" key="2">
    <source>
        <dbReference type="EMBL" id="CAD7244705.1"/>
    </source>
</evidence>
<dbReference type="OrthoDB" id="6328783at2759"/>
<organism evidence="2">
    <name type="scientific">Darwinula stevensoni</name>
    <dbReference type="NCBI Taxonomy" id="69355"/>
    <lineage>
        <taxon>Eukaryota</taxon>
        <taxon>Metazoa</taxon>
        <taxon>Ecdysozoa</taxon>
        <taxon>Arthropoda</taxon>
        <taxon>Crustacea</taxon>
        <taxon>Oligostraca</taxon>
        <taxon>Ostracoda</taxon>
        <taxon>Podocopa</taxon>
        <taxon>Podocopida</taxon>
        <taxon>Darwinulocopina</taxon>
        <taxon>Darwinuloidea</taxon>
        <taxon>Darwinulidae</taxon>
        <taxon>Darwinula</taxon>
    </lineage>
</organism>
<gene>
    <name evidence="2" type="ORF">DSTB1V02_LOCUS4592</name>
</gene>
<protein>
    <submittedName>
        <fullName evidence="2">Uncharacterized protein</fullName>
    </submittedName>
</protein>
<accession>A0A7R8XCK9</accession>
<keyword evidence="1" id="KW-0732">Signal</keyword>
<evidence type="ECO:0000256" key="1">
    <source>
        <dbReference type="SAM" id="SignalP"/>
    </source>
</evidence>
<dbReference type="EMBL" id="LR900207">
    <property type="protein sequence ID" value="CAD7244705.1"/>
    <property type="molecule type" value="Genomic_DNA"/>
</dbReference>
<evidence type="ECO:0000313" key="3">
    <source>
        <dbReference type="Proteomes" id="UP000677054"/>
    </source>
</evidence>
<name>A0A7R8XCK9_9CRUS</name>
<sequence>MKLAWSLLVFFAFASADEREVWEGAGDECWYLILEGTYGQCMQEDCCAHEFWLSGKCPSYGGDWRCCFSHNQCAQECGSCSDSVAKEYACKLMVMHETERIFLKPNHFNELGNDPYDGAAVLSNIRDTCLGRQAKRSAYCAEAPGGCACLRGSMVKALYEYANRFWNNYGERLEVCAWHFALFGEFPRRKLPFLPELVALCGQRFRCRLLHPLVSFICLLLSSMRERRMRCAFAFSWHCEELVAFVRQYPLEELCYPGGPCSGHETWVHAAFV</sequence>
<feature type="signal peptide" evidence="1">
    <location>
        <begin position="1"/>
        <end position="16"/>
    </location>
</feature>
<dbReference type="Proteomes" id="UP000677054">
    <property type="component" value="Unassembled WGS sequence"/>
</dbReference>
<reference evidence="2" key="1">
    <citation type="submission" date="2020-11" db="EMBL/GenBank/DDBJ databases">
        <authorList>
            <person name="Tran Van P."/>
        </authorList>
    </citation>
    <scope>NUCLEOTIDE SEQUENCE</scope>
</reference>
<keyword evidence="3" id="KW-1185">Reference proteome</keyword>
<proteinExistence type="predicted"/>
<feature type="chain" id="PRO_5036209134" evidence="1">
    <location>
        <begin position="17"/>
        <end position="273"/>
    </location>
</feature>